<dbReference type="RefSeq" id="WP_082918405.1">
    <property type="nucleotide sequence ID" value="NZ_LXEV01000021.1"/>
</dbReference>
<dbReference type="EMBL" id="LXEV01000021">
    <property type="protein sequence ID" value="OAT47275.1"/>
    <property type="molecule type" value="Genomic_DNA"/>
</dbReference>
<reference evidence="2 3" key="1">
    <citation type="submission" date="2016-04" db="EMBL/GenBank/DDBJ databases">
        <title>ATOL: Assembling a taxonomically balanced genome-scale reconstruction of the evolutionary history of the Enterobacteriaceae.</title>
        <authorList>
            <person name="Plunkett G.III."/>
            <person name="Neeno-Eckwall E.C."/>
            <person name="Glasner J.D."/>
            <person name="Perna N.T."/>
        </authorList>
    </citation>
    <scope>NUCLEOTIDE SEQUENCE [LARGE SCALE GENOMIC DNA]</scope>
    <source>
        <strain evidence="2 3">ATCC 700826</strain>
    </source>
</reference>
<gene>
    <name evidence="2" type="ORF">M997_1804</name>
</gene>
<dbReference type="AlphaFoldDB" id="A0AAJ3HTC2"/>
<name>A0AAJ3HTC2_PROHU</name>
<sequence>MKEMQISVVKKLSKQRRQLYVRSSVNLVNLDKQLSTLIPILNETIDEIKKQQQQKAIAQNQFKEVSQLFGYLTESNKKESAIYALEYLLFCFENGCKVIKQVIRRELKPLMHGVEHLIDFELKKVIKPSWFALFRGIKV</sequence>
<accession>A0AAJ3HTC2</accession>
<evidence type="ECO:0000313" key="2">
    <source>
        <dbReference type="EMBL" id="OAT47275.1"/>
    </source>
</evidence>
<evidence type="ECO:0000256" key="1">
    <source>
        <dbReference type="SAM" id="Coils"/>
    </source>
</evidence>
<keyword evidence="1" id="KW-0175">Coiled coil</keyword>
<feature type="coiled-coil region" evidence="1">
    <location>
        <begin position="41"/>
        <end position="68"/>
    </location>
</feature>
<evidence type="ECO:0000313" key="3">
    <source>
        <dbReference type="Proteomes" id="UP000078250"/>
    </source>
</evidence>
<comment type="caution">
    <text evidence="2">The sequence shown here is derived from an EMBL/GenBank/DDBJ whole genome shotgun (WGS) entry which is preliminary data.</text>
</comment>
<dbReference type="Proteomes" id="UP000078250">
    <property type="component" value="Unassembled WGS sequence"/>
</dbReference>
<proteinExistence type="predicted"/>
<keyword evidence="3" id="KW-1185">Reference proteome</keyword>
<protein>
    <submittedName>
        <fullName evidence="2">Uncharacterized protein</fullName>
    </submittedName>
</protein>
<organism evidence="2 3">
    <name type="scientific">Proteus hauseri ATCC 700826</name>
    <dbReference type="NCBI Taxonomy" id="1354271"/>
    <lineage>
        <taxon>Bacteria</taxon>
        <taxon>Pseudomonadati</taxon>
        <taxon>Pseudomonadota</taxon>
        <taxon>Gammaproteobacteria</taxon>
        <taxon>Enterobacterales</taxon>
        <taxon>Morganellaceae</taxon>
        <taxon>Proteus</taxon>
    </lineage>
</organism>